<dbReference type="InterPro" id="IPR007110">
    <property type="entry name" value="Ig-like_dom"/>
</dbReference>
<dbReference type="GO" id="GO:0098632">
    <property type="term" value="F:cell-cell adhesion mediator activity"/>
    <property type="evidence" value="ECO:0007669"/>
    <property type="project" value="TreeGrafter"/>
</dbReference>
<dbReference type="Pfam" id="PF00047">
    <property type="entry name" value="ig"/>
    <property type="match status" value="1"/>
</dbReference>
<dbReference type="PANTHER" id="PTHR10075">
    <property type="entry name" value="BASIGIN RELATED"/>
    <property type="match status" value="1"/>
</dbReference>
<dbReference type="CDD" id="cd00096">
    <property type="entry name" value="Ig"/>
    <property type="match status" value="1"/>
</dbReference>
<name>A0AAV4QL93_CAEEX</name>
<evidence type="ECO:0000259" key="2">
    <source>
        <dbReference type="PROSITE" id="PS50835"/>
    </source>
</evidence>
<dbReference type="GO" id="GO:0070593">
    <property type="term" value="P:dendrite self-avoidance"/>
    <property type="evidence" value="ECO:0007669"/>
    <property type="project" value="TreeGrafter"/>
</dbReference>
<evidence type="ECO:0000313" key="4">
    <source>
        <dbReference type="Proteomes" id="UP001054945"/>
    </source>
</evidence>
<dbReference type="GO" id="GO:0007411">
    <property type="term" value="P:axon guidance"/>
    <property type="evidence" value="ECO:0007669"/>
    <property type="project" value="TreeGrafter"/>
</dbReference>
<dbReference type="SUPFAM" id="SSF48726">
    <property type="entry name" value="Immunoglobulin"/>
    <property type="match status" value="3"/>
</dbReference>
<dbReference type="GO" id="GO:0005886">
    <property type="term" value="C:plasma membrane"/>
    <property type="evidence" value="ECO:0007669"/>
    <property type="project" value="TreeGrafter"/>
</dbReference>
<feature type="domain" description="Ig-like" evidence="2">
    <location>
        <begin position="133"/>
        <end position="168"/>
    </location>
</feature>
<proteinExistence type="predicted"/>
<dbReference type="Proteomes" id="UP001054945">
    <property type="component" value="Unassembled WGS sequence"/>
</dbReference>
<dbReference type="PANTHER" id="PTHR10075:SF14">
    <property type="entry name" value="CELL ADHESION MOLECULE DSCAM2-RELATED"/>
    <property type="match status" value="1"/>
</dbReference>
<dbReference type="InterPro" id="IPR013098">
    <property type="entry name" value="Ig_I-set"/>
</dbReference>
<feature type="domain" description="Ig-like" evidence="2">
    <location>
        <begin position="41"/>
        <end position="128"/>
    </location>
</feature>
<dbReference type="SMART" id="SM00409">
    <property type="entry name" value="IG"/>
    <property type="match status" value="1"/>
</dbReference>
<accession>A0AAV4QL93</accession>
<organism evidence="3 4">
    <name type="scientific">Caerostris extrusa</name>
    <name type="common">Bark spider</name>
    <name type="synonym">Caerostris bankana</name>
    <dbReference type="NCBI Taxonomy" id="172846"/>
    <lineage>
        <taxon>Eukaryota</taxon>
        <taxon>Metazoa</taxon>
        <taxon>Ecdysozoa</taxon>
        <taxon>Arthropoda</taxon>
        <taxon>Chelicerata</taxon>
        <taxon>Arachnida</taxon>
        <taxon>Araneae</taxon>
        <taxon>Araneomorphae</taxon>
        <taxon>Entelegynae</taxon>
        <taxon>Araneoidea</taxon>
        <taxon>Araneidae</taxon>
        <taxon>Caerostris</taxon>
    </lineage>
</organism>
<keyword evidence="1" id="KW-0393">Immunoglobulin domain</keyword>
<dbReference type="PROSITE" id="PS50835">
    <property type="entry name" value="IG_LIKE"/>
    <property type="match status" value="2"/>
</dbReference>
<sequence>MSNYKTEVGVTRSKHLNDTNVENSVLKISSVTSDDAGIYECVADNGIPPSIKVNFTIVIRATSLVKPIKFQWHKNGHSVMDNPKNSRIEDGTSHSVLMFDSVELSDFGNYTCIAQNTDGTDTYTAELSVKAPPKWVEEPESVVTKVGGSVYVKCRATGSPMPKIMWNKLEGKIRFNNITLLKCFY</sequence>
<comment type="caution">
    <text evidence="3">The sequence shown here is derived from an EMBL/GenBank/DDBJ whole genome shotgun (WGS) entry which is preliminary data.</text>
</comment>
<evidence type="ECO:0000313" key="3">
    <source>
        <dbReference type="EMBL" id="GIY09039.1"/>
    </source>
</evidence>
<dbReference type="EMBL" id="BPLR01006326">
    <property type="protein sequence ID" value="GIY09039.1"/>
    <property type="molecule type" value="Genomic_DNA"/>
</dbReference>
<dbReference type="InterPro" id="IPR013151">
    <property type="entry name" value="Immunoglobulin_dom"/>
</dbReference>
<dbReference type="AlphaFoldDB" id="A0AAV4QL93"/>
<reference evidence="3 4" key="1">
    <citation type="submission" date="2021-06" db="EMBL/GenBank/DDBJ databases">
        <title>Caerostris extrusa draft genome.</title>
        <authorList>
            <person name="Kono N."/>
            <person name="Arakawa K."/>
        </authorList>
    </citation>
    <scope>NUCLEOTIDE SEQUENCE [LARGE SCALE GENOMIC DNA]</scope>
</reference>
<evidence type="ECO:0000256" key="1">
    <source>
        <dbReference type="ARBA" id="ARBA00023319"/>
    </source>
</evidence>
<dbReference type="InterPro" id="IPR036179">
    <property type="entry name" value="Ig-like_dom_sf"/>
</dbReference>
<dbReference type="GO" id="GO:0007156">
    <property type="term" value="P:homophilic cell adhesion via plasma membrane adhesion molecules"/>
    <property type="evidence" value="ECO:0007669"/>
    <property type="project" value="TreeGrafter"/>
</dbReference>
<dbReference type="Gene3D" id="2.60.40.10">
    <property type="entry name" value="Immunoglobulins"/>
    <property type="match status" value="3"/>
</dbReference>
<protein>
    <recommendedName>
        <fullName evidence="2">Ig-like domain-containing protein</fullName>
    </recommendedName>
</protein>
<gene>
    <name evidence="3" type="ORF">CEXT_337741</name>
</gene>
<dbReference type="GO" id="GO:0030424">
    <property type="term" value="C:axon"/>
    <property type="evidence" value="ECO:0007669"/>
    <property type="project" value="TreeGrafter"/>
</dbReference>
<keyword evidence="4" id="KW-1185">Reference proteome</keyword>
<dbReference type="InterPro" id="IPR013783">
    <property type="entry name" value="Ig-like_fold"/>
</dbReference>
<dbReference type="InterPro" id="IPR003599">
    <property type="entry name" value="Ig_sub"/>
</dbReference>
<dbReference type="Pfam" id="PF07679">
    <property type="entry name" value="I-set"/>
    <property type="match status" value="1"/>
</dbReference>